<dbReference type="AlphaFoldDB" id="A0A1C3KEP2"/>
<dbReference type="GO" id="GO:0004594">
    <property type="term" value="F:pantothenate kinase activity"/>
    <property type="evidence" value="ECO:0007669"/>
    <property type="project" value="UniProtKB-EC"/>
</dbReference>
<dbReference type="PANTHER" id="PTHR12280">
    <property type="entry name" value="PANTOTHENATE KINASE"/>
    <property type="match status" value="1"/>
</dbReference>
<dbReference type="InterPro" id="IPR043129">
    <property type="entry name" value="ATPase_NBD"/>
</dbReference>
<dbReference type="Gene3D" id="3.30.420.40">
    <property type="match status" value="2"/>
</dbReference>
<evidence type="ECO:0000256" key="2">
    <source>
        <dbReference type="ARBA" id="ARBA00022840"/>
    </source>
</evidence>
<organism evidence="5 6">
    <name type="scientific">Plasmodium malariae</name>
    <dbReference type="NCBI Taxonomy" id="5858"/>
    <lineage>
        <taxon>Eukaryota</taxon>
        <taxon>Sar</taxon>
        <taxon>Alveolata</taxon>
        <taxon>Apicomplexa</taxon>
        <taxon>Aconoidasida</taxon>
        <taxon>Haemosporida</taxon>
        <taxon>Plasmodiidae</taxon>
        <taxon>Plasmodium</taxon>
        <taxon>Plasmodium (Plasmodium)</taxon>
    </lineage>
</organism>
<protein>
    <submittedName>
        <fullName evidence="5">Pantothenate kinase, putative</fullName>
        <ecNumber evidence="5">2.7.1.33</ecNumber>
    </submittedName>
</protein>
<keyword evidence="2" id="KW-0067">ATP-binding</keyword>
<dbReference type="PANTHER" id="PTHR12280:SF20">
    <property type="entry name" value="4'-PHOSPHOPANTETHEINE PHOSPHATASE"/>
    <property type="match status" value="1"/>
</dbReference>
<name>A0A1C3KEP2_PLAMA</name>
<dbReference type="EC" id="2.7.1.33" evidence="5"/>
<dbReference type="Pfam" id="PF03630">
    <property type="entry name" value="Fumble"/>
    <property type="match status" value="2"/>
</dbReference>
<sequence length="779" mass="89077">MGNTIGVECSFGHVHVTSILINEKIRKKKNAYSLIGNTGSDVSKNNYSDNNNGGLNNISSNNYASPYEKRKEKDEFNTHGKSNNDYLKMQKDMFVYMLNIKHIIEGDVQMAVLKNNADICEHAQFSLAHLTNFFKGEEKKDLLDCFPIFNNFVKSEVGINIQTDEAIKVDIYGKSTIHMDNHGDAINTLKGEDEIARIYFFTVQVKHIEEALFKCTKDIIKNVAVNLTGGQNYYIEIKLRKLIELKSMHYHKEIKCIQSAINFLKKFYPGCLYHFLMSKENNEVVKNGGDSINDRNKLREHLLNKEEASNICPYLIVNVKRGISYHLVNEKNIIQRIGSCFISYKTIQNLFFLITGKFCSLQRICKLAINGINRTFDMTVGDIYGTSYGNAGLSSDLTASFFGNAQHISNIKSLFNCYDADVDKDEKENEDHVEEGTNSKGGSKALINTHEDVASSTFETSTCAYFSDSSISTLTGSDDSSTHFFTSKTHNNLAFKYMKRNNNSGRPFFLNFYSHSSDTYESCITEQVKPILQKEGEKEEANTFLRNSISDTELSLNTQEKIKCIKRGVNKNITTNRYEDKRGFYPLLNKKFNGLQINSLTNMRKFEKNSEQIRKKNFNKVINCCSGKNTFEKIKCVNENKSEQSSANNEYGEINNFFLENKNEGAENRLFINNNIGNKTHCRKKKRIVKFNKKECDLMKSLLSMVIFNSAQQSYIHSYLYNVKHIVFSGILLDNEACLQLMKIYITFMYHNEQKLYFTKVSPYVSSLGAALQMLSCFI</sequence>
<dbReference type="VEuPathDB" id="PlasmoDB:PmUG01_13022900"/>
<dbReference type="GO" id="GO:0005829">
    <property type="term" value="C:cytosol"/>
    <property type="evidence" value="ECO:0007669"/>
    <property type="project" value="TreeGrafter"/>
</dbReference>
<reference evidence="5 6" key="1">
    <citation type="submission" date="2016-06" db="EMBL/GenBank/DDBJ databases">
        <authorList>
            <consortium name="Pathogen Informatics"/>
        </authorList>
    </citation>
    <scope>NUCLEOTIDE SEQUENCE [LARGE SCALE GENOMIC DNA]</scope>
    <source>
        <strain evidence="5">PmlGA01</strain>
    </source>
</reference>
<evidence type="ECO:0000256" key="4">
    <source>
        <dbReference type="SAM" id="MobiDB-lite"/>
    </source>
</evidence>
<dbReference type="GO" id="GO:0005634">
    <property type="term" value="C:nucleus"/>
    <property type="evidence" value="ECO:0007669"/>
    <property type="project" value="TreeGrafter"/>
</dbReference>
<evidence type="ECO:0000313" key="6">
    <source>
        <dbReference type="Proteomes" id="UP000219799"/>
    </source>
</evidence>
<keyword evidence="5" id="KW-0418">Kinase</keyword>
<dbReference type="GO" id="GO:0015937">
    <property type="term" value="P:coenzyme A biosynthetic process"/>
    <property type="evidence" value="ECO:0007669"/>
    <property type="project" value="UniProtKB-KW"/>
</dbReference>
<keyword evidence="5" id="KW-0808">Transferase</keyword>
<proteinExistence type="predicted"/>
<gene>
    <name evidence="5" type="primary">PmlGA01_130015200</name>
    <name evidence="5" type="ORF">PMLGA01_130015200</name>
</gene>
<accession>A0A1C3KEP2</accession>
<evidence type="ECO:0000313" key="5">
    <source>
        <dbReference type="EMBL" id="SBT72060.1"/>
    </source>
</evidence>
<feature type="region of interest" description="Disordered" evidence="4">
    <location>
        <begin position="43"/>
        <end position="63"/>
    </location>
</feature>
<dbReference type="Proteomes" id="UP000219799">
    <property type="component" value="Chromosome 13"/>
</dbReference>
<dbReference type="GO" id="GO:0005524">
    <property type="term" value="F:ATP binding"/>
    <property type="evidence" value="ECO:0007669"/>
    <property type="project" value="UniProtKB-KW"/>
</dbReference>
<evidence type="ECO:0000256" key="1">
    <source>
        <dbReference type="ARBA" id="ARBA00022741"/>
    </source>
</evidence>
<keyword evidence="1" id="KW-0547">Nucleotide-binding</keyword>
<evidence type="ECO:0000256" key="3">
    <source>
        <dbReference type="ARBA" id="ARBA00022993"/>
    </source>
</evidence>
<dbReference type="InterPro" id="IPR004567">
    <property type="entry name" value="Type_II_PanK"/>
</dbReference>
<keyword evidence="3" id="KW-0173">Coenzyme A biosynthesis</keyword>
<dbReference type="EMBL" id="LT594501">
    <property type="protein sequence ID" value="SBT72060.1"/>
    <property type="molecule type" value="Genomic_DNA"/>
</dbReference>
<dbReference type="SUPFAM" id="SSF53067">
    <property type="entry name" value="Actin-like ATPase domain"/>
    <property type="match status" value="1"/>
</dbReference>